<dbReference type="InterPro" id="IPR007627">
    <property type="entry name" value="RNA_pol_sigma70_r2"/>
</dbReference>
<evidence type="ECO:0000256" key="5">
    <source>
        <dbReference type="ARBA" id="ARBA00023163"/>
    </source>
</evidence>
<gene>
    <name evidence="7" type="ORF">PQO03_05695</name>
</gene>
<evidence type="ECO:0000256" key="1">
    <source>
        <dbReference type="ARBA" id="ARBA00010641"/>
    </source>
</evidence>
<organism evidence="7 8">
    <name type="scientific">Lentisphaera profundi</name>
    <dbReference type="NCBI Taxonomy" id="1658616"/>
    <lineage>
        <taxon>Bacteria</taxon>
        <taxon>Pseudomonadati</taxon>
        <taxon>Lentisphaerota</taxon>
        <taxon>Lentisphaeria</taxon>
        <taxon>Lentisphaerales</taxon>
        <taxon>Lentisphaeraceae</taxon>
        <taxon>Lentisphaera</taxon>
    </lineage>
</organism>
<dbReference type="InterPro" id="IPR013325">
    <property type="entry name" value="RNA_pol_sigma_r2"/>
</dbReference>
<proteinExistence type="inferred from homology"/>
<sequence>MSDWITNATLLQRVKNQYDDKSWDEFNEYYRPYIYMIVKGLNMRHHDAQELTQLILIKTWKNLPTFEYDPDKGCFRSWLRRVAVNSVRNYVVTKAYKQVSLDALEEQEGHVYSEHEFTESEIEKVADREWENYIFGMAWENVKDKFNDNIQNVYEQLLQDLDPEAIAENIGIKRNTVYIYRKRVNEKLFKEIRRLNYELG</sequence>
<protein>
    <submittedName>
        <fullName evidence="7">Sigma-70 family RNA polymerase sigma factor</fullName>
    </submittedName>
</protein>
<evidence type="ECO:0000256" key="4">
    <source>
        <dbReference type="ARBA" id="ARBA00023125"/>
    </source>
</evidence>
<keyword evidence="2" id="KW-0805">Transcription regulation</keyword>
<dbReference type="RefSeq" id="WP_274148568.1">
    <property type="nucleotide sequence ID" value="NZ_CP117811.1"/>
</dbReference>
<dbReference type="SUPFAM" id="SSF88659">
    <property type="entry name" value="Sigma3 and sigma4 domains of RNA polymerase sigma factors"/>
    <property type="match status" value="1"/>
</dbReference>
<name>A0ABY7VPT0_9BACT</name>
<dbReference type="Pfam" id="PF04542">
    <property type="entry name" value="Sigma70_r2"/>
    <property type="match status" value="1"/>
</dbReference>
<feature type="domain" description="RNA polymerase sigma-70 region 2" evidence="6">
    <location>
        <begin position="28"/>
        <end position="91"/>
    </location>
</feature>
<comment type="similarity">
    <text evidence="1">Belongs to the sigma-70 factor family. ECF subfamily.</text>
</comment>
<evidence type="ECO:0000313" key="8">
    <source>
        <dbReference type="Proteomes" id="UP001214250"/>
    </source>
</evidence>
<dbReference type="InterPro" id="IPR039425">
    <property type="entry name" value="RNA_pol_sigma-70-like"/>
</dbReference>
<keyword evidence="5" id="KW-0804">Transcription</keyword>
<evidence type="ECO:0000256" key="2">
    <source>
        <dbReference type="ARBA" id="ARBA00023015"/>
    </source>
</evidence>
<evidence type="ECO:0000259" key="6">
    <source>
        <dbReference type="Pfam" id="PF04542"/>
    </source>
</evidence>
<dbReference type="InterPro" id="IPR014284">
    <property type="entry name" value="RNA_pol_sigma-70_dom"/>
</dbReference>
<dbReference type="NCBIfam" id="TIGR02937">
    <property type="entry name" value="sigma70-ECF"/>
    <property type="match status" value="1"/>
</dbReference>
<evidence type="ECO:0000256" key="3">
    <source>
        <dbReference type="ARBA" id="ARBA00023082"/>
    </source>
</evidence>
<dbReference type="SUPFAM" id="SSF88946">
    <property type="entry name" value="Sigma2 domain of RNA polymerase sigma factors"/>
    <property type="match status" value="1"/>
</dbReference>
<keyword evidence="8" id="KW-1185">Reference proteome</keyword>
<evidence type="ECO:0000313" key="7">
    <source>
        <dbReference type="EMBL" id="WDE95213.1"/>
    </source>
</evidence>
<dbReference type="InterPro" id="IPR013324">
    <property type="entry name" value="RNA_pol_sigma_r3/r4-like"/>
</dbReference>
<keyword evidence="4" id="KW-0238">DNA-binding</keyword>
<dbReference type="PANTHER" id="PTHR43133">
    <property type="entry name" value="RNA POLYMERASE ECF-TYPE SIGMA FACTO"/>
    <property type="match status" value="1"/>
</dbReference>
<dbReference type="EMBL" id="CP117811">
    <property type="protein sequence ID" value="WDE95213.1"/>
    <property type="molecule type" value="Genomic_DNA"/>
</dbReference>
<dbReference type="Proteomes" id="UP001214250">
    <property type="component" value="Chromosome 1"/>
</dbReference>
<dbReference type="Gene3D" id="1.10.1740.10">
    <property type="match status" value="1"/>
</dbReference>
<accession>A0ABY7VPT0</accession>
<reference evidence="7 8" key="1">
    <citation type="submission" date="2023-02" db="EMBL/GenBank/DDBJ databases">
        <title>Genome sequence of Lentisphaera profundi SAORIC-696.</title>
        <authorList>
            <person name="Kim e."/>
            <person name="Cho J.-C."/>
            <person name="Choi A."/>
            <person name="Kang I."/>
        </authorList>
    </citation>
    <scope>NUCLEOTIDE SEQUENCE [LARGE SCALE GENOMIC DNA]</scope>
    <source>
        <strain evidence="7 8">SAORIC-696</strain>
    </source>
</reference>
<keyword evidence="3" id="KW-0731">Sigma factor</keyword>
<dbReference type="PANTHER" id="PTHR43133:SF8">
    <property type="entry name" value="RNA POLYMERASE SIGMA FACTOR HI_1459-RELATED"/>
    <property type="match status" value="1"/>
</dbReference>